<keyword evidence="2" id="KW-1185">Reference proteome</keyword>
<dbReference type="Proteomes" id="UP000037267">
    <property type="component" value="Unassembled WGS sequence"/>
</dbReference>
<dbReference type="RefSeq" id="WP_050379098.1">
    <property type="nucleotide sequence ID" value="NZ_LGSS01000041.1"/>
</dbReference>
<evidence type="ECO:0000313" key="1">
    <source>
        <dbReference type="EMBL" id="KNF06966.1"/>
    </source>
</evidence>
<sequence length="110" mass="12910">MFYYKYNVTFDDLGNLLYPLDILKVSNYHINKQLTQCIFSLDEKIDITDIENITCEEFENIKDEMLGSQHNYEPEIIEEVEVDEEKVAMAEAIIQLENKIQELEQKLGGN</sequence>
<evidence type="ECO:0000313" key="2">
    <source>
        <dbReference type="Proteomes" id="UP000037267"/>
    </source>
</evidence>
<reference evidence="2" key="1">
    <citation type="submission" date="2015-07" db="EMBL/GenBank/DDBJ databases">
        <title>Draft genome sequence of the purine-degrading Gottschalkia purinilyticum DSM 1384 (formerly Clostridium purinilyticum).</title>
        <authorList>
            <person name="Poehlein A."/>
            <person name="Schiel-Bengelsdorf B."/>
            <person name="Bengelsdorf F.R."/>
            <person name="Daniel R."/>
            <person name="Duerre P."/>
        </authorList>
    </citation>
    <scope>NUCLEOTIDE SEQUENCE [LARGE SCALE GENOMIC DNA]</scope>
    <source>
        <strain evidence="2">DSM 1384</strain>
    </source>
</reference>
<name>A0A0L0W657_GOTPU</name>
<organism evidence="1 2">
    <name type="scientific">Gottschalkia purinilytica</name>
    <name type="common">Clostridium purinilyticum</name>
    <dbReference type="NCBI Taxonomy" id="1503"/>
    <lineage>
        <taxon>Bacteria</taxon>
        <taxon>Bacillati</taxon>
        <taxon>Bacillota</taxon>
        <taxon>Tissierellia</taxon>
        <taxon>Tissierellales</taxon>
        <taxon>Gottschalkiaceae</taxon>
        <taxon>Gottschalkia</taxon>
    </lineage>
</organism>
<dbReference type="STRING" id="1503.CLPU_41c00020"/>
<protein>
    <submittedName>
        <fullName evidence="1">Uncharacterized protein</fullName>
    </submittedName>
</protein>
<comment type="caution">
    <text evidence="1">The sequence shown here is derived from an EMBL/GenBank/DDBJ whole genome shotgun (WGS) entry which is preliminary data.</text>
</comment>
<dbReference type="EMBL" id="LGSS01000041">
    <property type="protein sequence ID" value="KNF06966.1"/>
    <property type="molecule type" value="Genomic_DNA"/>
</dbReference>
<accession>A0A0L0W657</accession>
<dbReference type="AlphaFoldDB" id="A0A0L0W657"/>
<gene>
    <name evidence="1" type="ORF">CLPU_41c00020</name>
</gene>
<proteinExistence type="predicted"/>